<proteinExistence type="predicted"/>
<comment type="caution">
    <text evidence="2">The sequence shown here is derived from an EMBL/GenBank/DDBJ whole genome shotgun (WGS) entry which is preliminary data.</text>
</comment>
<keyword evidence="3" id="KW-1185">Reference proteome</keyword>
<feature type="region of interest" description="Disordered" evidence="1">
    <location>
        <begin position="158"/>
        <end position="179"/>
    </location>
</feature>
<evidence type="ECO:0000313" key="2">
    <source>
        <dbReference type="EMBL" id="RBR11272.1"/>
    </source>
</evidence>
<name>A0A366R2U7_9HYPO</name>
<protein>
    <submittedName>
        <fullName evidence="2">Uncharacterized protein</fullName>
    </submittedName>
</protein>
<dbReference type="RefSeq" id="XP_031012716.1">
    <property type="nucleotide sequence ID" value="XM_031163293.1"/>
</dbReference>
<organism evidence="2 3">
    <name type="scientific">Fusarium coffeatum</name>
    <dbReference type="NCBI Taxonomy" id="231269"/>
    <lineage>
        <taxon>Eukaryota</taxon>
        <taxon>Fungi</taxon>
        <taxon>Dikarya</taxon>
        <taxon>Ascomycota</taxon>
        <taxon>Pezizomycotina</taxon>
        <taxon>Sordariomycetes</taxon>
        <taxon>Hypocreomycetidae</taxon>
        <taxon>Hypocreales</taxon>
        <taxon>Nectriaceae</taxon>
        <taxon>Fusarium</taxon>
        <taxon>Fusarium incarnatum-equiseti species complex</taxon>
    </lineage>
</organism>
<gene>
    <name evidence="2" type="ORF">FIESC28_09156</name>
</gene>
<dbReference type="OrthoDB" id="4991875at2759"/>
<dbReference type="GeneID" id="41998589"/>
<sequence length="203" mass="20560">MTTSHFSTSLGSPMHGTQSLVAEVIGADATATTYVLNCPPGTDGNECGTYNNTVTIGPWASKTLPPGAASTGDLDIFITMPSEDKEDDWRFSLHCEMSRSVAKKCTTINIGGNNDGHPTATVTASEDLAGLTLEYAPVVITAGLDILNAKRTGVAEASATSTATTTSYEGASSPAATSGASSSFARVFGAVSIAGVAAALVMS</sequence>
<accession>A0A366R2U7</accession>
<dbReference type="PANTHER" id="PTHR40640:SF1">
    <property type="entry name" value="ANCHORED GLYCOPROTEIN, PUTATIVE (AFU_ORTHOLOGUE AFUA_8G04860)-RELATED"/>
    <property type="match status" value="1"/>
</dbReference>
<dbReference type="AlphaFoldDB" id="A0A366R2U7"/>
<dbReference type="EMBL" id="QKXC01000216">
    <property type="protein sequence ID" value="RBR11272.1"/>
    <property type="molecule type" value="Genomic_DNA"/>
</dbReference>
<dbReference type="Proteomes" id="UP000253153">
    <property type="component" value="Unassembled WGS sequence"/>
</dbReference>
<evidence type="ECO:0000256" key="1">
    <source>
        <dbReference type="SAM" id="MobiDB-lite"/>
    </source>
</evidence>
<dbReference type="PANTHER" id="PTHR40640">
    <property type="entry name" value="ANCHORED GLYCOPROTEIN, PUTATIVE (AFU_ORTHOLOGUE AFUA_8G04860)-RELATED"/>
    <property type="match status" value="1"/>
</dbReference>
<reference evidence="2 3" key="1">
    <citation type="submission" date="2018-06" db="EMBL/GenBank/DDBJ databases">
        <title>Fusarium incarnatum-equiseti species complex species 28.</title>
        <authorList>
            <person name="Gardiner D.M."/>
        </authorList>
    </citation>
    <scope>NUCLEOTIDE SEQUENCE [LARGE SCALE GENOMIC DNA]</scope>
    <source>
        <strain evidence="2 3">FIESC_28</strain>
    </source>
</reference>
<evidence type="ECO:0000313" key="3">
    <source>
        <dbReference type="Proteomes" id="UP000253153"/>
    </source>
</evidence>